<evidence type="ECO:0000313" key="1">
    <source>
        <dbReference type="EMBL" id="XCM34500.1"/>
    </source>
</evidence>
<name>A0AAU8J5T6_9CYAN</name>
<dbReference type="RefSeq" id="WP_054464390.1">
    <property type="nucleotide sequence ID" value="NZ_CP159837.1"/>
</dbReference>
<dbReference type="EMBL" id="CP159837">
    <property type="protein sequence ID" value="XCM34500.1"/>
    <property type="molecule type" value="Genomic_DNA"/>
</dbReference>
<gene>
    <name evidence="1" type="ORF">ABWT76_003104</name>
</gene>
<organism evidence="1">
    <name type="scientific">Planktothricoides raciborskii GIHE-MW2</name>
    <dbReference type="NCBI Taxonomy" id="2792601"/>
    <lineage>
        <taxon>Bacteria</taxon>
        <taxon>Bacillati</taxon>
        <taxon>Cyanobacteriota</taxon>
        <taxon>Cyanophyceae</taxon>
        <taxon>Oscillatoriophycideae</taxon>
        <taxon>Oscillatoriales</taxon>
        <taxon>Oscillatoriaceae</taxon>
        <taxon>Planktothricoides</taxon>
    </lineage>
</organism>
<dbReference type="AlphaFoldDB" id="A0AAU8J5T6"/>
<proteinExistence type="predicted"/>
<sequence length="83" mass="9322">MTIPLDLPPELEAELAKEAAQIKLPLSEYIVHLLSVRQVFNHPPKNGRELIAYWQAAGVIGSRPDITNPQKYASQLRSQAEFL</sequence>
<reference evidence="1" key="1">
    <citation type="submission" date="2024-07" db="EMBL/GenBank/DDBJ databases">
        <authorList>
            <person name="Kim Y.J."/>
            <person name="Jeong J.Y."/>
        </authorList>
    </citation>
    <scope>NUCLEOTIDE SEQUENCE</scope>
    <source>
        <strain evidence="1">GIHE-MW2</strain>
    </source>
</reference>
<protein>
    <submittedName>
        <fullName evidence="1">Uncharacterized protein</fullName>
    </submittedName>
</protein>
<accession>A0AAU8J5T6</accession>